<reference evidence="2" key="1">
    <citation type="journal article" date="2020" name="mSystems">
        <title>Genome- and Community-Level Interaction Insights into Carbon Utilization and Element Cycling Functions of Hydrothermarchaeota in Hydrothermal Sediment.</title>
        <authorList>
            <person name="Zhou Z."/>
            <person name="Liu Y."/>
            <person name="Xu W."/>
            <person name="Pan J."/>
            <person name="Luo Z.H."/>
            <person name="Li M."/>
        </authorList>
    </citation>
    <scope>NUCLEOTIDE SEQUENCE [LARGE SCALE GENOMIC DNA]</scope>
    <source>
        <strain evidence="2">HyVt-19</strain>
    </source>
</reference>
<proteinExistence type="predicted"/>
<dbReference type="SUPFAM" id="SSF159659">
    <property type="entry name" value="Cgl1923-like"/>
    <property type="match status" value="1"/>
</dbReference>
<dbReference type="Gene3D" id="3.40.50.10900">
    <property type="entry name" value="PAC-like subunit"/>
    <property type="match status" value="1"/>
</dbReference>
<dbReference type="InterPro" id="IPR019151">
    <property type="entry name" value="Proteasome_assmbl_chaperone_2"/>
</dbReference>
<dbReference type="Proteomes" id="UP000886355">
    <property type="component" value="Unassembled WGS sequence"/>
</dbReference>
<sequence>MKKDTKTAQLRKWLIGFTGWCDAGNVVNNMVEHILSVTEAQKLDEWDLESYWHIESERPYVVIKHGLIRNFAWPAMSFYRLESKGKEIGLALSAEPSRNWKHFAKELIERIEAYGGKQVIMAGSLYDKIFHDETIISGVVLDPESLNLVLSAGCKLVEYEGPAAVHTAVMEEARRRGIVAISLWIHVPFYLKGPHEKAMAQLLDVLGRISGVFFDTGDLLDRWAVRVKNIEKILEEDEELRSVLEALKEKEKEEKSPSKALPATSSMTTTPAKPKVIRIDEFIRRRKGPSEGDFYNE</sequence>
<comment type="caution">
    <text evidence="2">The sequence shown here is derived from an EMBL/GenBank/DDBJ whole genome shotgun (WGS) entry which is preliminary data.</text>
</comment>
<protein>
    <submittedName>
        <fullName evidence="2">PAC2 family protein</fullName>
    </submittedName>
</protein>
<organism evidence="2">
    <name type="scientific">Thermodesulforhabdus norvegica</name>
    <dbReference type="NCBI Taxonomy" id="39841"/>
    <lineage>
        <taxon>Bacteria</taxon>
        <taxon>Pseudomonadati</taxon>
        <taxon>Thermodesulfobacteriota</taxon>
        <taxon>Syntrophobacteria</taxon>
        <taxon>Syntrophobacterales</taxon>
        <taxon>Thermodesulforhabdaceae</taxon>
        <taxon>Thermodesulforhabdus</taxon>
    </lineage>
</organism>
<feature type="region of interest" description="Disordered" evidence="1">
    <location>
        <begin position="248"/>
        <end position="271"/>
    </location>
</feature>
<accession>A0A7C1ALZ1</accession>
<evidence type="ECO:0000313" key="2">
    <source>
        <dbReference type="EMBL" id="HDL90167.1"/>
    </source>
</evidence>
<name>A0A7C1ALZ1_9BACT</name>
<feature type="compositionally biased region" description="Basic and acidic residues" evidence="1">
    <location>
        <begin position="248"/>
        <end position="257"/>
    </location>
</feature>
<dbReference type="AlphaFoldDB" id="A0A7C1ALZ1"/>
<dbReference type="EMBL" id="DQZW01000218">
    <property type="protein sequence ID" value="HDL90167.1"/>
    <property type="molecule type" value="Genomic_DNA"/>
</dbReference>
<dbReference type="InterPro" id="IPR038389">
    <property type="entry name" value="PSMG2_sf"/>
</dbReference>
<dbReference type="Pfam" id="PF09754">
    <property type="entry name" value="PAC2"/>
    <property type="match status" value="1"/>
</dbReference>
<evidence type="ECO:0000256" key="1">
    <source>
        <dbReference type="SAM" id="MobiDB-lite"/>
    </source>
</evidence>
<gene>
    <name evidence="2" type="ORF">ENG14_04620</name>
</gene>